<dbReference type="RefSeq" id="WP_006954752.1">
    <property type="nucleotide sequence ID" value="NZ_CAVK010000085.1"/>
</dbReference>
<dbReference type="PANTHER" id="PTHR38590">
    <property type="entry name" value="BLL0828 PROTEIN"/>
    <property type="match status" value="1"/>
</dbReference>
<gene>
    <name evidence="2" type="ORF">EBBID32_19320</name>
</gene>
<evidence type="ECO:0000313" key="2">
    <source>
        <dbReference type="EMBL" id="CCW17591.1"/>
    </source>
</evidence>
<reference evidence="3" key="2">
    <citation type="submission" date="2013-04" db="EMBL/GenBank/DDBJ databases">
        <title>Bisphenol A degrading Sphingobium sp. strain BiD32.</title>
        <authorList>
            <person name="Nielsen J.L."/>
            <person name="Zhou N.A."/>
            <person name="Kjeldal H."/>
        </authorList>
    </citation>
    <scope>NUCLEOTIDE SEQUENCE [LARGE SCALE GENOMIC DNA]</scope>
    <source>
        <strain evidence="3">BiD32</strain>
    </source>
</reference>
<dbReference type="Pfam" id="PF04480">
    <property type="entry name" value="DUF559"/>
    <property type="match status" value="1"/>
</dbReference>
<reference evidence="2 3" key="1">
    <citation type="submission" date="2013-03" db="EMBL/GenBank/DDBJ databases">
        <authorList>
            <person name="Le V."/>
        </authorList>
    </citation>
    <scope>NUCLEOTIDE SEQUENCE [LARGE SCALE GENOMIC DNA]</scope>
    <source>
        <strain evidence="2 3">BiD32</strain>
    </source>
</reference>
<protein>
    <recommendedName>
        <fullName evidence="1">DUF559 domain-containing protein</fullName>
    </recommendedName>
</protein>
<name>N1MKX5_9SPHN</name>
<accession>N1MKX5</accession>
<dbReference type="InterPro" id="IPR047216">
    <property type="entry name" value="Endonuclease_DUF559_bact"/>
</dbReference>
<evidence type="ECO:0000313" key="3">
    <source>
        <dbReference type="Proteomes" id="UP000013201"/>
    </source>
</evidence>
<feature type="domain" description="DUF559" evidence="1">
    <location>
        <begin position="10"/>
        <end position="86"/>
    </location>
</feature>
<dbReference type="EMBL" id="CAVK010000085">
    <property type="protein sequence ID" value="CCW17591.1"/>
    <property type="molecule type" value="Genomic_DNA"/>
</dbReference>
<dbReference type="PANTHER" id="PTHR38590:SF1">
    <property type="entry name" value="BLL0828 PROTEIN"/>
    <property type="match status" value="1"/>
</dbReference>
<proteinExistence type="predicted"/>
<dbReference type="Proteomes" id="UP000013201">
    <property type="component" value="Unassembled WGS sequence"/>
</dbReference>
<dbReference type="InterPro" id="IPR007569">
    <property type="entry name" value="DUF559"/>
</dbReference>
<organism evidence="2 3">
    <name type="scientific">Sphingobium indicum BiD32</name>
    <dbReference type="NCBI Taxonomy" id="1301087"/>
    <lineage>
        <taxon>Bacteria</taxon>
        <taxon>Pseudomonadati</taxon>
        <taxon>Pseudomonadota</taxon>
        <taxon>Alphaproteobacteria</taxon>
        <taxon>Sphingomonadales</taxon>
        <taxon>Sphingomonadaceae</taxon>
        <taxon>Sphingobium</taxon>
    </lineage>
</organism>
<dbReference type="SUPFAM" id="SSF52980">
    <property type="entry name" value="Restriction endonuclease-like"/>
    <property type="match status" value="1"/>
</dbReference>
<evidence type="ECO:0000259" key="1">
    <source>
        <dbReference type="Pfam" id="PF04480"/>
    </source>
</evidence>
<sequence length="87" mass="9825">MARATTPRTVAKARALRQNLSLPETLLWRLLKGQPQGIKIRRQHPIGPYILDFYAPSAKLGIEIEGAAHDMGDRPARDATRETWLHD</sequence>
<dbReference type="Gene3D" id="3.40.960.10">
    <property type="entry name" value="VSR Endonuclease"/>
    <property type="match status" value="1"/>
</dbReference>
<dbReference type="AlphaFoldDB" id="N1MKX5"/>
<keyword evidence="3" id="KW-1185">Reference proteome</keyword>
<dbReference type="InterPro" id="IPR011335">
    <property type="entry name" value="Restrct_endonuc-II-like"/>
</dbReference>
<comment type="caution">
    <text evidence="2">The sequence shown here is derived from an EMBL/GenBank/DDBJ whole genome shotgun (WGS) entry which is preliminary data.</text>
</comment>